<evidence type="ECO:0000313" key="2">
    <source>
        <dbReference type="Proteomes" id="UP000030008"/>
    </source>
</evidence>
<sequence>MSEFIVSKRMKDVVEFDKTNKKLRFLLDEGDQVFYYKDLETIGISCEYHHNLKKALAHNLVFPTYAEGRQFVRVGIRMKVRMGQSVFVHVSEDIVDKGTLQYHEDMRTAREIVSLLKKCRAKA</sequence>
<dbReference type="RefSeq" id="WP_044906505.1">
    <property type="nucleotide sequence ID" value="NZ_JQIF01000074.1"/>
</dbReference>
<dbReference type="Proteomes" id="UP000030008">
    <property type="component" value="Unassembled WGS sequence"/>
</dbReference>
<reference evidence="1 2" key="1">
    <citation type="submission" date="2014-08" db="EMBL/GenBank/DDBJ databases">
        <title>Clostridium innocuum, an unnegligible vancomycin-resistant pathogen causing extra-intestinal infections.</title>
        <authorList>
            <person name="Feng Y."/>
            <person name="Chiu C.-H."/>
        </authorList>
    </citation>
    <scope>NUCLEOTIDE SEQUENCE [LARGE SCALE GENOMIC DNA]</scope>
    <source>
        <strain evidence="1 2">AN88</strain>
    </source>
</reference>
<gene>
    <name evidence="1" type="ORF">CIAN88_15590</name>
</gene>
<dbReference type="EMBL" id="JQIF01000074">
    <property type="protein sequence ID" value="KGJ52289.1"/>
    <property type="molecule type" value="Genomic_DNA"/>
</dbReference>
<evidence type="ECO:0000313" key="1">
    <source>
        <dbReference type="EMBL" id="KGJ52289.1"/>
    </source>
</evidence>
<comment type="caution">
    <text evidence="1">The sequence shown here is derived from an EMBL/GenBank/DDBJ whole genome shotgun (WGS) entry which is preliminary data.</text>
</comment>
<proteinExistence type="predicted"/>
<protein>
    <submittedName>
        <fullName evidence="1">Uncharacterized protein</fullName>
    </submittedName>
</protein>
<name>A0A099I2U0_CLOIN</name>
<accession>A0A099I2U0</accession>
<dbReference type="AlphaFoldDB" id="A0A099I2U0"/>
<organism evidence="1 2">
    <name type="scientific">Clostridium innocuum</name>
    <dbReference type="NCBI Taxonomy" id="1522"/>
    <lineage>
        <taxon>Bacteria</taxon>
        <taxon>Bacillati</taxon>
        <taxon>Bacillota</taxon>
        <taxon>Clostridia</taxon>
        <taxon>Eubacteriales</taxon>
        <taxon>Clostridiaceae</taxon>
        <taxon>Clostridium</taxon>
    </lineage>
</organism>